<dbReference type="Proteomes" id="UP000824890">
    <property type="component" value="Unassembled WGS sequence"/>
</dbReference>
<dbReference type="EMBL" id="JAGKQM010000781">
    <property type="protein sequence ID" value="KAH0853461.1"/>
    <property type="molecule type" value="Genomic_DNA"/>
</dbReference>
<evidence type="ECO:0008006" key="3">
    <source>
        <dbReference type="Google" id="ProtNLM"/>
    </source>
</evidence>
<evidence type="ECO:0000313" key="1">
    <source>
        <dbReference type="EMBL" id="KAH0853461.1"/>
    </source>
</evidence>
<accession>A0ABQ7XBX6</accession>
<reference evidence="1 2" key="1">
    <citation type="submission" date="2021-05" db="EMBL/GenBank/DDBJ databases">
        <title>Genome Assembly of Synthetic Allotetraploid Brassica napus Reveals Homoeologous Exchanges between Subgenomes.</title>
        <authorList>
            <person name="Davis J.T."/>
        </authorList>
    </citation>
    <scope>NUCLEOTIDE SEQUENCE [LARGE SCALE GENOMIC DNA]</scope>
    <source>
        <strain evidence="2">cv. Da-Ae</strain>
        <tissue evidence="1">Seedling</tissue>
    </source>
</reference>
<name>A0ABQ7XBX6_BRANA</name>
<proteinExistence type="predicted"/>
<evidence type="ECO:0000313" key="2">
    <source>
        <dbReference type="Proteomes" id="UP000824890"/>
    </source>
</evidence>
<gene>
    <name evidence="1" type="ORF">HID58_093236</name>
</gene>
<organism evidence="1 2">
    <name type="scientific">Brassica napus</name>
    <name type="common">Rape</name>
    <dbReference type="NCBI Taxonomy" id="3708"/>
    <lineage>
        <taxon>Eukaryota</taxon>
        <taxon>Viridiplantae</taxon>
        <taxon>Streptophyta</taxon>
        <taxon>Embryophyta</taxon>
        <taxon>Tracheophyta</taxon>
        <taxon>Spermatophyta</taxon>
        <taxon>Magnoliopsida</taxon>
        <taxon>eudicotyledons</taxon>
        <taxon>Gunneridae</taxon>
        <taxon>Pentapetalae</taxon>
        <taxon>rosids</taxon>
        <taxon>malvids</taxon>
        <taxon>Brassicales</taxon>
        <taxon>Brassicaceae</taxon>
        <taxon>Brassiceae</taxon>
        <taxon>Brassica</taxon>
    </lineage>
</organism>
<comment type="caution">
    <text evidence="1">The sequence shown here is derived from an EMBL/GenBank/DDBJ whole genome shotgun (WGS) entry which is preliminary data.</text>
</comment>
<protein>
    <recommendedName>
        <fullName evidence="3">FBD domain-containing protein</fullName>
    </recommendedName>
</protein>
<keyword evidence="2" id="KW-1185">Reference proteome</keyword>
<sequence length="88" mass="10471">MENLQLLECSLVCLRGRVVDEKINTYHKPKRIVPIIDALDLEEVDFLRYTTFETIILQAENHLSSENFCQFVVVRMLRVKKKYEIWGK</sequence>